<organism evidence="1 2">
    <name type="scientific">Hygrophoropsis aurantiaca</name>
    <dbReference type="NCBI Taxonomy" id="72124"/>
    <lineage>
        <taxon>Eukaryota</taxon>
        <taxon>Fungi</taxon>
        <taxon>Dikarya</taxon>
        <taxon>Basidiomycota</taxon>
        <taxon>Agaricomycotina</taxon>
        <taxon>Agaricomycetes</taxon>
        <taxon>Agaricomycetidae</taxon>
        <taxon>Boletales</taxon>
        <taxon>Coniophorineae</taxon>
        <taxon>Hygrophoropsidaceae</taxon>
        <taxon>Hygrophoropsis</taxon>
    </lineage>
</organism>
<keyword evidence="2" id="KW-1185">Reference proteome</keyword>
<reference evidence="1" key="1">
    <citation type="journal article" date="2021" name="New Phytol.">
        <title>Evolutionary innovations through gain and loss of genes in the ectomycorrhizal Boletales.</title>
        <authorList>
            <person name="Wu G."/>
            <person name="Miyauchi S."/>
            <person name="Morin E."/>
            <person name="Kuo A."/>
            <person name="Drula E."/>
            <person name="Varga T."/>
            <person name="Kohler A."/>
            <person name="Feng B."/>
            <person name="Cao Y."/>
            <person name="Lipzen A."/>
            <person name="Daum C."/>
            <person name="Hundley H."/>
            <person name="Pangilinan J."/>
            <person name="Johnson J."/>
            <person name="Barry K."/>
            <person name="LaButti K."/>
            <person name="Ng V."/>
            <person name="Ahrendt S."/>
            <person name="Min B."/>
            <person name="Choi I.G."/>
            <person name="Park H."/>
            <person name="Plett J.M."/>
            <person name="Magnuson J."/>
            <person name="Spatafora J.W."/>
            <person name="Nagy L.G."/>
            <person name="Henrissat B."/>
            <person name="Grigoriev I.V."/>
            <person name="Yang Z.L."/>
            <person name="Xu J."/>
            <person name="Martin F.M."/>
        </authorList>
    </citation>
    <scope>NUCLEOTIDE SEQUENCE</scope>
    <source>
        <strain evidence="1">ATCC 28755</strain>
    </source>
</reference>
<protein>
    <submittedName>
        <fullName evidence="1">Uncharacterized protein</fullName>
    </submittedName>
</protein>
<comment type="caution">
    <text evidence="1">The sequence shown here is derived from an EMBL/GenBank/DDBJ whole genome shotgun (WGS) entry which is preliminary data.</text>
</comment>
<dbReference type="EMBL" id="MU269248">
    <property type="protein sequence ID" value="KAH7903074.1"/>
    <property type="molecule type" value="Genomic_DNA"/>
</dbReference>
<accession>A0ACB7ZQJ6</accession>
<evidence type="ECO:0000313" key="2">
    <source>
        <dbReference type="Proteomes" id="UP000790377"/>
    </source>
</evidence>
<proteinExistence type="predicted"/>
<sequence length="209" mass="23686">MFPSPPQLRDERSSALSRYIPDNTGTRDPLLTLLVGPFPLLQDVERGNRNKSKILIRNNQMQTPTGLYQITNGLFIRRHDPRLPSFLLLGASLAAPDFAALNRHPYIKHDTNRKRRDLFQGDARWAFGDSECALERVWWGVGDTEEAKHSSGGVKALDVEPADKMGNIEPNMSGEAEARHGDIATRFYLSPTQETKLQRIIDIHLRLKF</sequence>
<evidence type="ECO:0000313" key="1">
    <source>
        <dbReference type="EMBL" id="KAH7903074.1"/>
    </source>
</evidence>
<name>A0ACB7ZQJ6_9AGAM</name>
<dbReference type="Proteomes" id="UP000790377">
    <property type="component" value="Unassembled WGS sequence"/>
</dbReference>
<gene>
    <name evidence="1" type="ORF">BJ138DRAFT_1197676</name>
</gene>